<name>A0A7X0MWI4_9GAMM</name>
<organism evidence="2 3">
    <name type="scientific">Pseudoteredinibacter isoporae</name>
    <dbReference type="NCBI Taxonomy" id="570281"/>
    <lineage>
        <taxon>Bacteria</taxon>
        <taxon>Pseudomonadati</taxon>
        <taxon>Pseudomonadota</taxon>
        <taxon>Gammaproteobacteria</taxon>
        <taxon>Cellvibrionales</taxon>
        <taxon>Cellvibrionaceae</taxon>
        <taxon>Pseudoteredinibacter</taxon>
    </lineage>
</organism>
<accession>A0A7X0MWI4</accession>
<sequence length="215" mass="24002">MNNTLFHAPLACSLAVRMAAAEGGVPLDIAYLNLKTKELEGGGSLFDVNPLGQVSVIKDCNGQIITETSTCLQWVQLNSKDASFYREPSSSEFLQISRWISFCSTELHKQIFRVVFYDEATADVKERFLNLAPARLDLLNKHLADKEYLVGNSFSSADAYLTWFFVLSSSSGVEVSPYENLVNYRDRMFGRADIKSVILDDQHKDVEIGQNLMAG</sequence>
<dbReference type="PANTHER" id="PTHR44051">
    <property type="entry name" value="GLUTATHIONE S-TRANSFERASE-RELATED"/>
    <property type="match status" value="1"/>
</dbReference>
<dbReference type="InterPro" id="IPR004046">
    <property type="entry name" value="GST_C"/>
</dbReference>
<dbReference type="EMBL" id="JACHHT010000002">
    <property type="protein sequence ID" value="MBB6522513.1"/>
    <property type="molecule type" value="Genomic_DNA"/>
</dbReference>
<dbReference type="Proteomes" id="UP000528457">
    <property type="component" value="Unassembled WGS sequence"/>
</dbReference>
<comment type="caution">
    <text evidence="2">The sequence shown here is derived from an EMBL/GenBank/DDBJ whole genome shotgun (WGS) entry which is preliminary data.</text>
</comment>
<dbReference type="PANTHER" id="PTHR44051:SF8">
    <property type="entry name" value="GLUTATHIONE S-TRANSFERASE GSTA"/>
    <property type="match status" value="1"/>
</dbReference>
<proteinExistence type="predicted"/>
<dbReference type="Gene3D" id="3.40.30.10">
    <property type="entry name" value="Glutaredoxin"/>
    <property type="match status" value="1"/>
</dbReference>
<dbReference type="EC" id="2.5.1.18" evidence="2"/>
<dbReference type="InterPro" id="IPR010987">
    <property type="entry name" value="Glutathione-S-Trfase_C-like"/>
</dbReference>
<dbReference type="Gene3D" id="1.20.1050.10">
    <property type="match status" value="1"/>
</dbReference>
<keyword evidence="2" id="KW-0808">Transferase</keyword>
<dbReference type="AlphaFoldDB" id="A0A7X0MWI4"/>
<evidence type="ECO:0000259" key="1">
    <source>
        <dbReference type="PROSITE" id="PS50405"/>
    </source>
</evidence>
<dbReference type="RefSeq" id="WP_166845749.1">
    <property type="nucleotide sequence ID" value="NZ_JAAONY010000002.1"/>
</dbReference>
<dbReference type="InterPro" id="IPR036249">
    <property type="entry name" value="Thioredoxin-like_sf"/>
</dbReference>
<dbReference type="InterPro" id="IPR036282">
    <property type="entry name" value="Glutathione-S-Trfase_C_sf"/>
</dbReference>
<dbReference type="Pfam" id="PF14497">
    <property type="entry name" value="GST_C_3"/>
    <property type="match status" value="1"/>
</dbReference>
<dbReference type="PROSITE" id="PS50405">
    <property type="entry name" value="GST_CTER"/>
    <property type="match status" value="1"/>
</dbReference>
<gene>
    <name evidence="2" type="ORF">HNR48_002798</name>
</gene>
<dbReference type="InParanoid" id="A0A7X0MWI4"/>
<dbReference type="SUPFAM" id="SSF52833">
    <property type="entry name" value="Thioredoxin-like"/>
    <property type="match status" value="1"/>
</dbReference>
<evidence type="ECO:0000313" key="3">
    <source>
        <dbReference type="Proteomes" id="UP000528457"/>
    </source>
</evidence>
<feature type="domain" description="GST C-terminal" evidence="1">
    <location>
        <begin position="89"/>
        <end position="208"/>
    </location>
</feature>
<reference evidence="2 3" key="1">
    <citation type="submission" date="2020-08" db="EMBL/GenBank/DDBJ databases">
        <title>Genomic Encyclopedia of Type Strains, Phase IV (KMG-IV): sequencing the most valuable type-strain genomes for metagenomic binning, comparative biology and taxonomic classification.</title>
        <authorList>
            <person name="Goeker M."/>
        </authorList>
    </citation>
    <scope>NUCLEOTIDE SEQUENCE [LARGE SCALE GENOMIC DNA]</scope>
    <source>
        <strain evidence="2 3">DSM 22368</strain>
    </source>
</reference>
<keyword evidence="3" id="KW-1185">Reference proteome</keyword>
<dbReference type="GO" id="GO:0004364">
    <property type="term" value="F:glutathione transferase activity"/>
    <property type="evidence" value="ECO:0007669"/>
    <property type="project" value="UniProtKB-EC"/>
</dbReference>
<protein>
    <submittedName>
        <fullName evidence="2">Glutathione S-transferase</fullName>
        <ecNumber evidence="2">2.5.1.18</ecNumber>
    </submittedName>
</protein>
<dbReference type="CDD" id="cd03057">
    <property type="entry name" value="GST_N_Beta"/>
    <property type="match status" value="1"/>
</dbReference>
<evidence type="ECO:0000313" key="2">
    <source>
        <dbReference type="EMBL" id="MBB6522513.1"/>
    </source>
</evidence>
<dbReference type="SUPFAM" id="SSF47616">
    <property type="entry name" value="GST C-terminal domain-like"/>
    <property type="match status" value="1"/>
</dbReference>